<dbReference type="SUPFAM" id="SSF51726">
    <property type="entry name" value="UROD/MetE-like"/>
    <property type="match status" value="1"/>
</dbReference>
<evidence type="ECO:0000259" key="1">
    <source>
        <dbReference type="Pfam" id="PF01717"/>
    </source>
</evidence>
<sequence length="383" mass="43626">MANAHRNPPFRAEQLGSLLRPAELLAKHSAFEKNELSREELTRIENEFITKIVELQKECGFRAVSDGEYRRAVFWGTFFEELEGMTEIRNPPMDIFRPYVPDIAGFIEKGDKPGQSCLCTGKIKHTGKSTLIGQFEYLKTLVPEDRWGDIKLTMIAPSWYHLRYKDGIAFPKEIYATDEEYFSDISKAISAELDILYEAGLRNVQFDDPNFAYFCSEKMLAGWERDESNTKTAEELLDAYIKCYNDSIEKHASKIHLGLHICRGNFVGSRHFSEGGYDRIAIKLFQNLNVATYYLETLSLALSPRKFPELEDKEKIKARVLQAADIVAKGAGQTREEALKRLGVSPQCGFASHEEGNSLGWEDMKNKLLLVRSIADDIWPGEL</sequence>
<name>A0A5M9JBN9_MONFR</name>
<dbReference type="PANTHER" id="PTHR43844:SF2">
    <property type="entry name" value="SYNTHASE, VITAMIN-B12 INDEPENDENT, PUTATIVE (AFU_ORTHOLOGUE AFUA_3G12060)-RELATED"/>
    <property type="match status" value="1"/>
</dbReference>
<gene>
    <name evidence="2" type="ORF">EYC84_008769</name>
</gene>
<dbReference type="CDD" id="cd03311">
    <property type="entry name" value="CIMS_C_terminal_like"/>
    <property type="match status" value="1"/>
</dbReference>
<dbReference type="Pfam" id="PF01717">
    <property type="entry name" value="Meth_synt_2"/>
    <property type="match status" value="1"/>
</dbReference>
<dbReference type="GO" id="GO:0009086">
    <property type="term" value="P:methionine biosynthetic process"/>
    <property type="evidence" value="ECO:0007669"/>
    <property type="project" value="InterPro"/>
</dbReference>
<reference evidence="2 3" key="1">
    <citation type="submission" date="2019-06" db="EMBL/GenBank/DDBJ databases">
        <title>Genome Sequence of the Brown Rot Fungal Pathogen Monilinia fructicola.</title>
        <authorList>
            <person name="De Miccolis Angelini R.M."/>
            <person name="Landi L."/>
            <person name="Abate D."/>
            <person name="Pollastro S."/>
            <person name="Romanazzi G."/>
            <person name="Faretra F."/>
        </authorList>
    </citation>
    <scope>NUCLEOTIDE SEQUENCE [LARGE SCALE GENOMIC DNA]</scope>
    <source>
        <strain evidence="2 3">Mfrc123</strain>
    </source>
</reference>
<dbReference type="PANTHER" id="PTHR43844">
    <property type="entry name" value="METHIONINE SYNTHASE"/>
    <property type="match status" value="1"/>
</dbReference>
<dbReference type="GO" id="GO:0008270">
    <property type="term" value="F:zinc ion binding"/>
    <property type="evidence" value="ECO:0007669"/>
    <property type="project" value="InterPro"/>
</dbReference>
<protein>
    <recommendedName>
        <fullName evidence="1">Cobalamin-independent methionine synthase MetE C-terminal/archaeal domain-containing protein</fullName>
    </recommendedName>
</protein>
<dbReference type="AlphaFoldDB" id="A0A5M9JBN9"/>
<evidence type="ECO:0000313" key="2">
    <source>
        <dbReference type="EMBL" id="KAA8566167.1"/>
    </source>
</evidence>
<accession>A0A5M9JBN9</accession>
<dbReference type="VEuPathDB" id="FungiDB:MFRU_056g00260"/>
<dbReference type="Gene3D" id="3.20.20.210">
    <property type="match status" value="1"/>
</dbReference>
<dbReference type="Proteomes" id="UP000322873">
    <property type="component" value="Unassembled WGS sequence"/>
</dbReference>
<proteinExistence type="predicted"/>
<dbReference type="GO" id="GO:0003871">
    <property type="term" value="F:5-methyltetrahydropteroyltriglutamate-homocysteine S-methyltransferase activity"/>
    <property type="evidence" value="ECO:0007669"/>
    <property type="project" value="InterPro"/>
</dbReference>
<evidence type="ECO:0000313" key="3">
    <source>
        <dbReference type="Proteomes" id="UP000322873"/>
    </source>
</evidence>
<organism evidence="2 3">
    <name type="scientific">Monilinia fructicola</name>
    <name type="common">Brown rot fungus</name>
    <name type="synonym">Ciboria fructicola</name>
    <dbReference type="NCBI Taxonomy" id="38448"/>
    <lineage>
        <taxon>Eukaryota</taxon>
        <taxon>Fungi</taxon>
        <taxon>Dikarya</taxon>
        <taxon>Ascomycota</taxon>
        <taxon>Pezizomycotina</taxon>
        <taxon>Leotiomycetes</taxon>
        <taxon>Helotiales</taxon>
        <taxon>Sclerotiniaceae</taxon>
        <taxon>Monilinia</taxon>
    </lineage>
</organism>
<keyword evidence="3" id="KW-1185">Reference proteome</keyword>
<dbReference type="EMBL" id="VICG01000012">
    <property type="protein sequence ID" value="KAA8566167.1"/>
    <property type="molecule type" value="Genomic_DNA"/>
</dbReference>
<feature type="domain" description="Cobalamin-independent methionine synthase MetE C-terminal/archaeal" evidence="1">
    <location>
        <begin position="180"/>
        <end position="354"/>
    </location>
</feature>
<comment type="caution">
    <text evidence="2">The sequence shown here is derived from an EMBL/GenBank/DDBJ whole genome shotgun (WGS) entry which is preliminary data.</text>
</comment>
<dbReference type="InterPro" id="IPR038071">
    <property type="entry name" value="UROD/MetE-like_sf"/>
</dbReference>
<dbReference type="InterPro" id="IPR002629">
    <property type="entry name" value="Met_Synth_C/arc"/>
</dbReference>